<dbReference type="AlphaFoldDB" id="A0A168PZU9"/>
<organism evidence="2">
    <name type="scientific">Absidia glauca</name>
    <name type="common">Pin mould</name>
    <dbReference type="NCBI Taxonomy" id="4829"/>
    <lineage>
        <taxon>Eukaryota</taxon>
        <taxon>Fungi</taxon>
        <taxon>Fungi incertae sedis</taxon>
        <taxon>Mucoromycota</taxon>
        <taxon>Mucoromycotina</taxon>
        <taxon>Mucoromycetes</taxon>
        <taxon>Mucorales</taxon>
        <taxon>Cunninghamellaceae</taxon>
        <taxon>Absidia</taxon>
    </lineage>
</organism>
<protein>
    <recommendedName>
        <fullName evidence="4">Extracellular membrane protein CFEM domain-containing protein</fullName>
    </recommendedName>
</protein>
<evidence type="ECO:0008006" key="4">
    <source>
        <dbReference type="Google" id="ProtNLM"/>
    </source>
</evidence>
<dbReference type="OrthoDB" id="10561903at2759"/>
<feature type="signal peptide" evidence="1">
    <location>
        <begin position="1"/>
        <end position="23"/>
    </location>
</feature>
<dbReference type="InParanoid" id="A0A168PZU9"/>
<evidence type="ECO:0000256" key="1">
    <source>
        <dbReference type="SAM" id="SignalP"/>
    </source>
</evidence>
<sequence length="73" mass="7634">MLGFKSALATLTALLAISTLTQAIADDPCGIKSDCIFNGKSCGSLCADVKDIDKSLESVCYLDVCFCGFKMTG</sequence>
<feature type="chain" id="PRO_5007899748" description="Extracellular membrane protein CFEM domain-containing protein" evidence="1">
    <location>
        <begin position="24"/>
        <end position="73"/>
    </location>
</feature>
<dbReference type="Proteomes" id="UP000078561">
    <property type="component" value="Unassembled WGS sequence"/>
</dbReference>
<reference evidence="2" key="1">
    <citation type="submission" date="2016-04" db="EMBL/GenBank/DDBJ databases">
        <authorList>
            <person name="Evans L.H."/>
            <person name="Alamgir A."/>
            <person name="Owens N."/>
            <person name="Weber N.D."/>
            <person name="Virtaneva K."/>
            <person name="Barbian K."/>
            <person name="Babar A."/>
            <person name="Rosenke K."/>
        </authorList>
    </citation>
    <scope>NUCLEOTIDE SEQUENCE [LARGE SCALE GENOMIC DNA]</scope>
    <source>
        <strain evidence="2">CBS 101.48</strain>
    </source>
</reference>
<evidence type="ECO:0000313" key="3">
    <source>
        <dbReference type="Proteomes" id="UP000078561"/>
    </source>
</evidence>
<keyword evidence="3" id="KW-1185">Reference proteome</keyword>
<proteinExistence type="predicted"/>
<keyword evidence="1" id="KW-0732">Signal</keyword>
<name>A0A168PZU9_ABSGL</name>
<accession>A0A168PZU9</accession>
<gene>
    <name evidence="2" type="primary">ABSGL_09083.1 scaffold 10677</name>
</gene>
<evidence type="ECO:0000313" key="2">
    <source>
        <dbReference type="EMBL" id="SAM03265.1"/>
    </source>
</evidence>
<dbReference type="EMBL" id="LT554074">
    <property type="protein sequence ID" value="SAM03265.1"/>
    <property type="molecule type" value="Genomic_DNA"/>
</dbReference>